<comment type="caution">
    <text evidence="2">The sequence shown here is derived from an EMBL/GenBank/DDBJ whole genome shotgun (WGS) entry which is preliminary data.</text>
</comment>
<reference evidence="2" key="1">
    <citation type="submission" date="2020-07" db="EMBL/GenBank/DDBJ databases">
        <title>Clarias magur genome sequencing, assembly and annotation.</title>
        <authorList>
            <person name="Kushwaha B."/>
            <person name="Kumar R."/>
            <person name="Das P."/>
            <person name="Joshi C.G."/>
            <person name="Kumar D."/>
            <person name="Nagpure N.S."/>
            <person name="Pandey M."/>
            <person name="Agarwal S."/>
            <person name="Srivastava S."/>
            <person name="Singh M."/>
            <person name="Sahoo L."/>
            <person name="Jayasankar P."/>
            <person name="Meher P.K."/>
            <person name="Koringa P.G."/>
            <person name="Iquebal M.A."/>
            <person name="Das S.P."/>
            <person name="Bit A."/>
            <person name="Patnaik S."/>
            <person name="Patel N."/>
            <person name="Shah T.M."/>
            <person name="Hinsu A."/>
            <person name="Jena J.K."/>
        </authorList>
    </citation>
    <scope>NUCLEOTIDE SEQUENCE</scope>
    <source>
        <strain evidence="2">CIFAMagur01</strain>
        <tissue evidence="2">Testis</tissue>
    </source>
</reference>
<sequence>TLALSQRPVSPAVTSPSGSSATHTADISEPPFNIVDSMVALLSTPRKNVTGILRYELQSMFADELYSVKSEIQALNVELYNSMVSPQADMAQLKNTTKEK</sequence>
<dbReference type="Proteomes" id="UP000727407">
    <property type="component" value="Unassembled WGS sequence"/>
</dbReference>
<feature type="non-terminal residue" evidence="2">
    <location>
        <position position="1"/>
    </location>
</feature>
<evidence type="ECO:0000313" key="3">
    <source>
        <dbReference type="Proteomes" id="UP000727407"/>
    </source>
</evidence>
<gene>
    <name evidence="2" type="ORF">DAT39_000209</name>
</gene>
<evidence type="ECO:0000256" key="1">
    <source>
        <dbReference type="SAM" id="MobiDB-lite"/>
    </source>
</evidence>
<organism evidence="2 3">
    <name type="scientific">Clarias magur</name>
    <name type="common">Asian catfish</name>
    <name type="synonym">Macropteronotus magur</name>
    <dbReference type="NCBI Taxonomy" id="1594786"/>
    <lineage>
        <taxon>Eukaryota</taxon>
        <taxon>Metazoa</taxon>
        <taxon>Chordata</taxon>
        <taxon>Craniata</taxon>
        <taxon>Vertebrata</taxon>
        <taxon>Euteleostomi</taxon>
        <taxon>Actinopterygii</taxon>
        <taxon>Neopterygii</taxon>
        <taxon>Teleostei</taxon>
        <taxon>Ostariophysi</taxon>
        <taxon>Siluriformes</taxon>
        <taxon>Clariidae</taxon>
        <taxon>Clarias</taxon>
    </lineage>
</organism>
<feature type="region of interest" description="Disordered" evidence="1">
    <location>
        <begin position="1"/>
        <end position="28"/>
    </location>
</feature>
<protein>
    <submittedName>
        <fullName evidence="2">Uncharacterized protein</fullName>
    </submittedName>
</protein>
<dbReference type="OrthoDB" id="8985380at2759"/>
<proteinExistence type="predicted"/>
<name>A0A8J5C938_CLAMG</name>
<evidence type="ECO:0000313" key="2">
    <source>
        <dbReference type="EMBL" id="KAF5910000.1"/>
    </source>
</evidence>
<dbReference type="EMBL" id="QNUK01000001">
    <property type="protein sequence ID" value="KAF5910000.1"/>
    <property type="molecule type" value="Genomic_DNA"/>
</dbReference>
<feature type="compositionally biased region" description="Polar residues" evidence="1">
    <location>
        <begin position="12"/>
        <end position="25"/>
    </location>
</feature>
<accession>A0A8J5C938</accession>
<keyword evidence="3" id="KW-1185">Reference proteome</keyword>
<dbReference type="AlphaFoldDB" id="A0A8J5C938"/>